<accession>A0A4Q9DXS2</accession>
<dbReference type="EMBL" id="SIRE01000004">
    <property type="protein sequence ID" value="TBL80870.1"/>
    <property type="molecule type" value="Genomic_DNA"/>
</dbReference>
<protein>
    <recommendedName>
        <fullName evidence="3">DUF960 domain-containing protein</fullName>
    </recommendedName>
</protein>
<sequence>MFREMMTMFTGDKYCTPGIRSRIPVYLQNILWYMIETMVVPHKDDLQVFQLEGVYEAGKWKQKIVHSQAQSDYSQSYAICTKSIFTCKIFVIDDRTHCTMLLAEEY</sequence>
<comment type="caution">
    <text evidence="1">The sequence shown here is derived from an EMBL/GenBank/DDBJ whole genome shotgun (WGS) entry which is preliminary data.</text>
</comment>
<dbReference type="Pfam" id="PF06124">
    <property type="entry name" value="DUF960"/>
    <property type="match status" value="1"/>
</dbReference>
<evidence type="ECO:0008006" key="3">
    <source>
        <dbReference type="Google" id="ProtNLM"/>
    </source>
</evidence>
<dbReference type="OrthoDB" id="1756859at2"/>
<evidence type="ECO:0000313" key="1">
    <source>
        <dbReference type="EMBL" id="TBL80870.1"/>
    </source>
</evidence>
<organism evidence="1 2">
    <name type="scientific">Paenibacillus thalictri</name>
    <dbReference type="NCBI Taxonomy" id="2527873"/>
    <lineage>
        <taxon>Bacteria</taxon>
        <taxon>Bacillati</taxon>
        <taxon>Bacillota</taxon>
        <taxon>Bacilli</taxon>
        <taxon>Bacillales</taxon>
        <taxon>Paenibacillaceae</taxon>
        <taxon>Paenibacillus</taxon>
    </lineage>
</organism>
<keyword evidence="2" id="KW-1185">Reference proteome</keyword>
<evidence type="ECO:0000313" key="2">
    <source>
        <dbReference type="Proteomes" id="UP000293142"/>
    </source>
</evidence>
<proteinExistence type="predicted"/>
<reference evidence="1 2" key="1">
    <citation type="submission" date="2019-02" db="EMBL/GenBank/DDBJ databases">
        <title>Paenibacillus sp. nov., isolated from surface-sterilized tissue of Thalictrum simplex L.</title>
        <authorList>
            <person name="Tuo L."/>
        </authorList>
    </citation>
    <scope>NUCLEOTIDE SEQUENCE [LARGE SCALE GENOMIC DNA]</scope>
    <source>
        <strain evidence="1 2">N2SHLJ1</strain>
    </source>
</reference>
<dbReference type="AlphaFoldDB" id="A0A4Q9DXS2"/>
<dbReference type="Gene3D" id="3.10.450.150">
    <property type="entry name" value="enterococcus faecalis protein"/>
    <property type="match status" value="1"/>
</dbReference>
<name>A0A4Q9DXS2_9BACL</name>
<gene>
    <name evidence="1" type="ORF">EYB31_06540</name>
</gene>
<dbReference type="InterPro" id="IPR009303">
    <property type="entry name" value="DUF960"/>
</dbReference>
<dbReference type="Proteomes" id="UP000293142">
    <property type="component" value="Unassembled WGS sequence"/>
</dbReference>